<evidence type="ECO:0000259" key="2">
    <source>
        <dbReference type="Pfam" id="PF23307"/>
    </source>
</evidence>
<feature type="compositionally biased region" description="Basic and acidic residues" evidence="1">
    <location>
        <begin position="452"/>
        <end position="468"/>
    </location>
</feature>
<feature type="region of interest" description="Disordered" evidence="1">
    <location>
        <begin position="1"/>
        <end position="142"/>
    </location>
</feature>
<feature type="compositionally biased region" description="Polar residues" evidence="1">
    <location>
        <begin position="1"/>
        <end position="36"/>
    </location>
</feature>
<dbReference type="EMBL" id="CAJNOE010000540">
    <property type="protein sequence ID" value="CAF1262658.1"/>
    <property type="molecule type" value="Genomic_DNA"/>
</dbReference>
<feature type="compositionally biased region" description="Low complexity" evidence="1">
    <location>
        <begin position="94"/>
        <end position="105"/>
    </location>
</feature>
<sequence>MSNQDVNSSQQQTRGNSYENSKFQKNHNEQGNNDNTYAGGYNRGGIPSSQPQSSSTGVYRPPHMQNRMNVPNGNYGNNGNMSGGGYRGSANAGQPNPQQNYSNNYAGGNALHPPASQPPRRDSTFSGRGGYVPQASMGRRKSVLHPRFSNAGPDVIGNQQRHSFDFLSHRLFSQIAMKKRADDEESNVRTSSISSTTGPMPNPLINSKATTSNGTSGNVKIDLSSPLSQMSVSDVCDCLKNDIVGLKTAMISVYTQDITEYNLSGQVLTTCELDELKQVLSMTFGDWVLFSNWIATKREQERRSRFHIQSQTSSTINNNQQHQQQQQHIPNNDAFHEYQFYSENSVLGAALNRLMSPTSQNTTIHSIDELRPQNNEGVSIISAPKNVKFLIPLNRTGITSNESTFGVIESTTRTITHVKDIFPLNPPVQSQITNNEADTIMSSSNTSSVFETGRRQDQNEIIKNDDAQ</sequence>
<gene>
    <name evidence="3" type="ORF">IZO911_LOCUS31975</name>
</gene>
<feature type="compositionally biased region" description="Polar residues" evidence="1">
    <location>
        <begin position="188"/>
        <end position="217"/>
    </location>
</feature>
<feature type="domain" description="Kinase D-interacting substrate of 220 kDa-like SAM" evidence="2">
    <location>
        <begin position="225"/>
        <end position="304"/>
    </location>
</feature>
<dbReference type="InterPro" id="IPR052771">
    <property type="entry name" value="Neurotrophin_sig_adaptor"/>
</dbReference>
<dbReference type="InterPro" id="IPR057092">
    <property type="entry name" value="SAM_KIDINS220"/>
</dbReference>
<dbReference type="PANTHER" id="PTHR24116">
    <property type="entry name" value="KINASE D-INTERACTING SUBSTRATE OF 220 KDA"/>
    <property type="match status" value="1"/>
</dbReference>
<proteinExistence type="predicted"/>
<dbReference type="AlphaFoldDB" id="A0A815AX04"/>
<dbReference type="GO" id="GO:0019887">
    <property type="term" value="F:protein kinase regulator activity"/>
    <property type="evidence" value="ECO:0007669"/>
    <property type="project" value="TreeGrafter"/>
</dbReference>
<comment type="caution">
    <text evidence="3">The sequence shown here is derived from an EMBL/GenBank/DDBJ whole genome shotgun (WGS) entry which is preliminary data.</text>
</comment>
<organism evidence="3 4">
    <name type="scientific">Adineta steineri</name>
    <dbReference type="NCBI Taxonomy" id="433720"/>
    <lineage>
        <taxon>Eukaryota</taxon>
        <taxon>Metazoa</taxon>
        <taxon>Spiralia</taxon>
        <taxon>Gnathifera</taxon>
        <taxon>Rotifera</taxon>
        <taxon>Eurotatoria</taxon>
        <taxon>Bdelloidea</taxon>
        <taxon>Adinetida</taxon>
        <taxon>Adinetidae</taxon>
        <taxon>Adineta</taxon>
    </lineage>
</organism>
<dbReference type="Proteomes" id="UP000663860">
    <property type="component" value="Unassembled WGS sequence"/>
</dbReference>
<evidence type="ECO:0000256" key="1">
    <source>
        <dbReference type="SAM" id="MobiDB-lite"/>
    </source>
</evidence>
<dbReference type="GO" id="GO:0030165">
    <property type="term" value="F:PDZ domain binding"/>
    <property type="evidence" value="ECO:0007669"/>
    <property type="project" value="TreeGrafter"/>
</dbReference>
<evidence type="ECO:0000313" key="3">
    <source>
        <dbReference type="EMBL" id="CAF1262658.1"/>
    </source>
</evidence>
<feature type="compositionally biased region" description="Polar residues" evidence="1">
    <location>
        <begin position="441"/>
        <end position="450"/>
    </location>
</feature>
<reference evidence="3" key="1">
    <citation type="submission" date="2021-02" db="EMBL/GenBank/DDBJ databases">
        <authorList>
            <person name="Nowell W R."/>
        </authorList>
    </citation>
    <scope>NUCLEOTIDE SEQUENCE</scope>
</reference>
<protein>
    <recommendedName>
        <fullName evidence="2">Kinase D-interacting substrate of 220 kDa-like SAM domain-containing protein</fullName>
    </recommendedName>
</protein>
<name>A0A815AX04_9BILA</name>
<feature type="compositionally biased region" description="Low complexity" evidence="1">
    <location>
        <begin position="66"/>
        <end position="80"/>
    </location>
</feature>
<accession>A0A815AX04</accession>
<evidence type="ECO:0000313" key="4">
    <source>
        <dbReference type="Proteomes" id="UP000663860"/>
    </source>
</evidence>
<dbReference type="Pfam" id="PF23307">
    <property type="entry name" value="SAM_KIDINS220"/>
    <property type="match status" value="1"/>
</dbReference>
<feature type="region of interest" description="Disordered" evidence="1">
    <location>
        <begin position="178"/>
        <end position="217"/>
    </location>
</feature>
<feature type="region of interest" description="Disordered" evidence="1">
    <location>
        <begin position="441"/>
        <end position="468"/>
    </location>
</feature>
<dbReference type="PANTHER" id="PTHR24116:SF0">
    <property type="entry name" value="KINASE D-INTERACTING SUBSTRATE OF 220 KDA"/>
    <property type="match status" value="1"/>
</dbReference>